<dbReference type="EMBL" id="ADLN01000005">
    <property type="protein sequence ID" value="EHI61319.1"/>
    <property type="molecule type" value="Genomic_DNA"/>
</dbReference>
<keyword evidence="2 5" id="KW-0812">Transmembrane</keyword>
<proteinExistence type="predicted"/>
<dbReference type="PANTHER" id="PTHR37422:SF13">
    <property type="entry name" value="LIPOPOLYSACCHARIDE BIOSYNTHESIS PROTEIN PA4999-RELATED"/>
    <property type="match status" value="1"/>
</dbReference>
<feature type="transmembrane region" description="Helical" evidence="5">
    <location>
        <begin position="481"/>
        <end position="499"/>
    </location>
</feature>
<feature type="transmembrane region" description="Helical" evidence="5">
    <location>
        <begin position="343"/>
        <end position="364"/>
    </location>
</feature>
<dbReference type="InterPro" id="IPR051533">
    <property type="entry name" value="WaaL-like"/>
</dbReference>
<feature type="transmembrane region" description="Helical" evidence="5">
    <location>
        <begin position="94"/>
        <end position="111"/>
    </location>
</feature>
<dbReference type="HOGENOM" id="CLU_036591_0_0_9"/>
<evidence type="ECO:0000256" key="4">
    <source>
        <dbReference type="ARBA" id="ARBA00023136"/>
    </source>
</evidence>
<dbReference type="GO" id="GO:0016020">
    <property type="term" value="C:membrane"/>
    <property type="evidence" value="ECO:0007669"/>
    <property type="project" value="UniProtKB-SubCell"/>
</dbReference>
<keyword evidence="4 5" id="KW-0472">Membrane</keyword>
<feature type="transmembrane region" description="Helical" evidence="5">
    <location>
        <begin position="156"/>
        <end position="175"/>
    </location>
</feature>
<dbReference type="PANTHER" id="PTHR37422">
    <property type="entry name" value="TEICHURONIC ACID BIOSYNTHESIS PROTEIN TUAE"/>
    <property type="match status" value="1"/>
</dbReference>
<comment type="caution">
    <text evidence="7">The sequence shown here is derived from an EMBL/GenBank/DDBJ whole genome shotgun (WGS) entry which is preliminary data.</text>
</comment>
<dbReference type="InterPro" id="IPR007016">
    <property type="entry name" value="O-antigen_ligase-rel_domated"/>
</dbReference>
<dbReference type="Proteomes" id="UP000005384">
    <property type="component" value="Unassembled WGS sequence"/>
</dbReference>
<name>G5IB04_9FIRM</name>
<accession>G5IB04</accession>
<feature type="transmembrane region" description="Helical" evidence="5">
    <location>
        <begin position="447"/>
        <end position="474"/>
    </location>
</feature>
<feature type="transmembrane region" description="Helical" evidence="5">
    <location>
        <begin position="313"/>
        <end position="331"/>
    </location>
</feature>
<protein>
    <recommendedName>
        <fullName evidence="6">O-antigen ligase-related domain-containing protein</fullName>
    </recommendedName>
</protein>
<evidence type="ECO:0000259" key="6">
    <source>
        <dbReference type="Pfam" id="PF04932"/>
    </source>
</evidence>
<keyword evidence="8" id="KW-1185">Reference proteome</keyword>
<dbReference type="Pfam" id="PF04932">
    <property type="entry name" value="Wzy_C"/>
    <property type="match status" value="1"/>
</dbReference>
<feature type="domain" description="O-antigen ligase-related" evidence="6">
    <location>
        <begin position="304"/>
        <end position="463"/>
    </location>
</feature>
<feature type="transmembrane region" description="Helical" evidence="5">
    <location>
        <begin position="199"/>
        <end position="219"/>
    </location>
</feature>
<evidence type="ECO:0000313" key="8">
    <source>
        <dbReference type="Proteomes" id="UP000005384"/>
    </source>
</evidence>
<reference evidence="7 8" key="1">
    <citation type="submission" date="2011-08" db="EMBL/GenBank/DDBJ databases">
        <title>The Genome Sequence of Clostridium hathewayi WAL-18680.</title>
        <authorList>
            <consortium name="The Broad Institute Genome Sequencing Platform"/>
            <person name="Earl A."/>
            <person name="Ward D."/>
            <person name="Feldgarden M."/>
            <person name="Gevers D."/>
            <person name="Finegold S.M."/>
            <person name="Summanen P.H."/>
            <person name="Molitoris D.R."/>
            <person name="Song M."/>
            <person name="Daigneault M."/>
            <person name="Allen-Vercoe E."/>
            <person name="Young S.K."/>
            <person name="Zeng Q."/>
            <person name="Gargeya S."/>
            <person name="Fitzgerald M."/>
            <person name="Haas B."/>
            <person name="Abouelleil A."/>
            <person name="Alvarado L."/>
            <person name="Arachchi H.M."/>
            <person name="Berlin A."/>
            <person name="Brown A."/>
            <person name="Chapman S.B."/>
            <person name="Chen Z."/>
            <person name="Dunbar C."/>
            <person name="Freedman E."/>
            <person name="Gearin G."/>
            <person name="Gellesch M."/>
            <person name="Goldberg J."/>
            <person name="Griggs A."/>
            <person name="Gujja S."/>
            <person name="Heiman D."/>
            <person name="Howarth C."/>
            <person name="Larson L."/>
            <person name="Lui A."/>
            <person name="MacDonald P.J.P."/>
            <person name="Montmayeur A."/>
            <person name="Murphy C."/>
            <person name="Neiman D."/>
            <person name="Pearson M."/>
            <person name="Priest M."/>
            <person name="Roberts A."/>
            <person name="Saif S."/>
            <person name="Shea T."/>
            <person name="Shenoy N."/>
            <person name="Sisk P."/>
            <person name="Stolte C."/>
            <person name="Sykes S."/>
            <person name="Wortman J."/>
            <person name="Nusbaum C."/>
            <person name="Birren B."/>
        </authorList>
    </citation>
    <scope>NUCLEOTIDE SEQUENCE [LARGE SCALE GENOMIC DNA]</scope>
    <source>
        <strain evidence="7 8">WAL-18680</strain>
    </source>
</reference>
<keyword evidence="3 5" id="KW-1133">Transmembrane helix</keyword>
<gene>
    <name evidence="7" type="ORF">HMPREF9473_00681</name>
</gene>
<dbReference type="RefSeq" id="WP_006778667.1">
    <property type="nucleotide sequence ID" value="NZ_CP040506.1"/>
</dbReference>
<feature type="transmembrane region" description="Helical" evidence="5">
    <location>
        <begin position="226"/>
        <end position="242"/>
    </location>
</feature>
<feature type="transmembrane region" description="Helical" evidence="5">
    <location>
        <begin position="50"/>
        <end position="74"/>
    </location>
</feature>
<evidence type="ECO:0000256" key="3">
    <source>
        <dbReference type="ARBA" id="ARBA00022989"/>
    </source>
</evidence>
<evidence type="ECO:0000313" key="7">
    <source>
        <dbReference type="EMBL" id="EHI61319.1"/>
    </source>
</evidence>
<organism evidence="7 8">
    <name type="scientific">Hungatella hathewayi WAL-18680</name>
    <dbReference type="NCBI Taxonomy" id="742737"/>
    <lineage>
        <taxon>Bacteria</taxon>
        <taxon>Bacillati</taxon>
        <taxon>Bacillota</taxon>
        <taxon>Clostridia</taxon>
        <taxon>Lachnospirales</taxon>
        <taxon>Lachnospiraceae</taxon>
        <taxon>Hungatella</taxon>
    </lineage>
</organism>
<dbReference type="PATRIC" id="fig|742737.3.peg.680"/>
<dbReference type="AlphaFoldDB" id="G5IB04"/>
<sequence length="530" mass="60381">MPRKIMDKSIKVESEIKRANRIVYGEVFLLLAVFPLFYHNYYFDILKTKYMFYYLTILIMTVLLIVFCGIPILIKHRKNQFISINKKNFKMITIPDICMILLILSIAVTTLQSDFKYESMWGNEARFNGLFLWMVYGLSYIAITRFLSFKSNLLDFFLFTGILVCLFGITDYFQMDILGFKEHIRESQKLDFTSTIGNINLYTAYVGMVVAVAMTLFVTARSRGKICFYYISLVVSFLGLIVGRSDNGYLALGILFVALPFWIFRTKLGIKRYLICVATMLSSVWLVSIVNHIWSNQVLQLDSLFGMMSESPLLIYGVIIIWLIVGCVYFIGRNQSTAEIGNFPRILWGIFIMICLIAGVYMLFDANVAGNGDKYGALSNYLVFSDSWGTDRGFVWKLAMKHFDEFSITRKIFGYGADTFGILARYNDFDTMVEYNNTFFESAHNEYIHYLVTIGLSGMTFYIALLCTSAYGIVKTNRDNPYAMAAVFAVLAYAAQATVNIAQPIVTPIMLTLLMVGLSFCRNGSEGNVS</sequence>
<evidence type="ECO:0000256" key="1">
    <source>
        <dbReference type="ARBA" id="ARBA00004141"/>
    </source>
</evidence>
<feature type="transmembrane region" description="Helical" evidence="5">
    <location>
        <begin position="248"/>
        <end position="264"/>
    </location>
</feature>
<evidence type="ECO:0000256" key="2">
    <source>
        <dbReference type="ARBA" id="ARBA00022692"/>
    </source>
</evidence>
<comment type="subcellular location">
    <subcellularLocation>
        <location evidence="1">Membrane</location>
        <topology evidence="1">Multi-pass membrane protein</topology>
    </subcellularLocation>
</comment>
<feature type="transmembrane region" description="Helical" evidence="5">
    <location>
        <begin position="273"/>
        <end position="293"/>
    </location>
</feature>
<feature type="transmembrane region" description="Helical" evidence="5">
    <location>
        <begin position="131"/>
        <end position="149"/>
    </location>
</feature>
<feature type="transmembrane region" description="Helical" evidence="5">
    <location>
        <begin position="21"/>
        <end position="38"/>
    </location>
</feature>
<evidence type="ECO:0000256" key="5">
    <source>
        <dbReference type="SAM" id="Phobius"/>
    </source>
</evidence>